<evidence type="ECO:0008006" key="3">
    <source>
        <dbReference type="Google" id="ProtNLM"/>
    </source>
</evidence>
<sequence>MTDTLIIQKAREELSAKTFGVTEQFLKIHEVVYENGKPKIARVDTEKEDGTAIVYFPVNDEIFYLAIYVDTIPEVSVRHVNTESYNSVYFQAVSEVYSFDELSKMTELKSTGGRNKGDKRGGNVLWKRSSIFFEPNPEADEFEDKLKKLLDFLEQDKTGIAILIDKANGHIQVASSFHNGNTMLGGHYLDKKIIKRMSNLNLAIYFDLYADGKFYTD</sequence>
<dbReference type="AlphaFoldDB" id="A0A8J3G9B7"/>
<evidence type="ECO:0000313" key="2">
    <source>
        <dbReference type="Proteomes" id="UP000598271"/>
    </source>
</evidence>
<evidence type="ECO:0000313" key="1">
    <source>
        <dbReference type="EMBL" id="GHB61880.1"/>
    </source>
</evidence>
<organism evidence="1 2">
    <name type="scientific">Persicitalea jodogahamensis</name>
    <dbReference type="NCBI Taxonomy" id="402147"/>
    <lineage>
        <taxon>Bacteria</taxon>
        <taxon>Pseudomonadati</taxon>
        <taxon>Bacteroidota</taxon>
        <taxon>Cytophagia</taxon>
        <taxon>Cytophagales</taxon>
        <taxon>Spirosomataceae</taxon>
        <taxon>Persicitalea</taxon>
    </lineage>
</organism>
<dbReference type="EMBL" id="BMXF01000001">
    <property type="protein sequence ID" value="GHB61880.1"/>
    <property type="molecule type" value="Genomic_DNA"/>
</dbReference>
<protein>
    <recommendedName>
        <fullName evidence="3">DUF4279 domain-containing protein</fullName>
    </recommendedName>
</protein>
<accession>A0A8J3G9B7</accession>
<dbReference type="InterPro" id="IPR025459">
    <property type="entry name" value="DUF4279"/>
</dbReference>
<reference evidence="1 2" key="1">
    <citation type="journal article" date="2014" name="Int. J. Syst. Evol. Microbiol.">
        <title>Complete genome sequence of Corynebacterium casei LMG S-19264T (=DSM 44701T), isolated from a smear-ripened cheese.</title>
        <authorList>
            <consortium name="US DOE Joint Genome Institute (JGI-PGF)"/>
            <person name="Walter F."/>
            <person name="Albersmeier A."/>
            <person name="Kalinowski J."/>
            <person name="Ruckert C."/>
        </authorList>
    </citation>
    <scope>NUCLEOTIDE SEQUENCE [LARGE SCALE GENOMIC DNA]</scope>
    <source>
        <strain evidence="1 2">KCTC 12866</strain>
    </source>
</reference>
<keyword evidence="2" id="KW-1185">Reference proteome</keyword>
<dbReference type="Pfam" id="PF14106">
    <property type="entry name" value="DUF4279"/>
    <property type="match status" value="1"/>
</dbReference>
<dbReference type="Proteomes" id="UP000598271">
    <property type="component" value="Unassembled WGS sequence"/>
</dbReference>
<dbReference type="RefSeq" id="WP_189563667.1">
    <property type="nucleotide sequence ID" value="NZ_BMXF01000001.1"/>
</dbReference>
<gene>
    <name evidence="1" type="ORF">GCM10007390_14730</name>
</gene>
<name>A0A8J3G9B7_9BACT</name>
<proteinExistence type="predicted"/>
<comment type="caution">
    <text evidence="1">The sequence shown here is derived from an EMBL/GenBank/DDBJ whole genome shotgun (WGS) entry which is preliminary data.</text>
</comment>